<feature type="transmembrane region" description="Helical" evidence="5">
    <location>
        <begin position="44"/>
        <end position="68"/>
    </location>
</feature>
<comment type="subcellular location">
    <subcellularLocation>
        <location evidence="1">Membrane</location>
        <topology evidence="1">Multi-pass membrane protein</topology>
    </subcellularLocation>
</comment>
<evidence type="ECO:0000256" key="1">
    <source>
        <dbReference type="ARBA" id="ARBA00004141"/>
    </source>
</evidence>
<keyword evidence="7" id="KW-1185">Reference proteome</keyword>
<sequence length="157" mass="16527">MAETGAKGREPSIPVKFAIGLILVGAGYLVVVLGSQFADSQFRVALIWVALLYLLHSVGELCLSPVGLSMITKLSMAKVVGLMMGTWFLGISMAQYVGGIITQFASVETVGGAVTNPKVALETYVGVFQTIGSTAVIFGVLLLLVSPLIKRIMHGVQ</sequence>
<dbReference type="Proteomes" id="UP000298714">
    <property type="component" value="Chromosome"/>
</dbReference>
<keyword evidence="2 5" id="KW-0812">Transmembrane</keyword>
<evidence type="ECO:0000313" key="6">
    <source>
        <dbReference type="EMBL" id="QCI80564.1"/>
    </source>
</evidence>
<dbReference type="Pfam" id="PF00854">
    <property type="entry name" value="PTR2"/>
    <property type="match status" value="1"/>
</dbReference>
<evidence type="ECO:0000256" key="3">
    <source>
        <dbReference type="ARBA" id="ARBA00022989"/>
    </source>
</evidence>
<feature type="transmembrane region" description="Helical" evidence="5">
    <location>
        <begin position="80"/>
        <end position="104"/>
    </location>
</feature>
<dbReference type="InterPro" id="IPR036259">
    <property type="entry name" value="MFS_trans_sf"/>
</dbReference>
<name>A0A4D7C4C2_9SPHN</name>
<evidence type="ECO:0000256" key="2">
    <source>
        <dbReference type="ARBA" id="ARBA00022692"/>
    </source>
</evidence>
<protein>
    <submittedName>
        <fullName evidence="6">Peptide MFS transporter</fullName>
    </submittedName>
</protein>
<dbReference type="GO" id="GO:0016020">
    <property type="term" value="C:membrane"/>
    <property type="evidence" value="ECO:0007669"/>
    <property type="project" value="UniProtKB-SubCell"/>
</dbReference>
<dbReference type="AlphaFoldDB" id="A0A4D7C4C2"/>
<accession>A0A4D7C4C2</accession>
<evidence type="ECO:0000313" key="7">
    <source>
        <dbReference type="Proteomes" id="UP000298714"/>
    </source>
</evidence>
<evidence type="ECO:0000256" key="4">
    <source>
        <dbReference type="ARBA" id="ARBA00023136"/>
    </source>
</evidence>
<dbReference type="InterPro" id="IPR000109">
    <property type="entry name" value="POT_fam"/>
</dbReference>
<feature type="transmembrane region" description="Helical" evidence="5">
    <location>
        <begin position="17"/>
        <end position="38"/>
    </location>
</feature>
<dbReference type="KEGG" id="hgn:E6W36_11350"/>
<dbReference type="GO" id="GO:0022857">
    <property type="term" value="F:transmembrane transporter activity"/>
    <property type="evidence" value="ECO:0007669"/>
    <property type="project" value="InterPro"/>
</dbReference>
<organism evidence="6 7">
    <name type="scientific">Hankyongella ginsenosidimutans</name>
    <dbReference type="NCBI Taxonomy" id="1763828"/>
    <lineage>
        <taxon>Bacteria</taxon>
        <taxon>Pseudomonadati</taxon>
        <taxon>Pseudomonadota</taxon>
        <taxon>Alphaproteobacteria</taxon>
        <taxon>Sphingomonadales</taxon>
        <taxon>Sphingomonadaceae</taxon>
        <taxon>Hankyongella</taxon>
    </lineage>
</organism>
<proteinExistence type="predicted"/>
<dbReference type="Gene3D" id="1.20.1250.20">
    <property type="entry name" value="MFS general substrate transporter like domains"/>
    <property type="match status" value="1"/>
</dbReference>
<keyword evidence="4 5" id="KW-0472">Membrane</keyword>
<evidence type="ECO:0000256" key="5">
    <source>
        <dbReference type="SAM" id="Phobius"/>
    </source>
</evidence>
<dbReference type="EMBL" id="CP039704">
    <property type="protein sequence ID" value="QCI80564.1"/>
    <property type="molecule type" value="Genomic_DNA"/>
</dbReference>
<gene>
    <name evidence="6" type="ORF">E6W36_11350</name>
</gene>
<reference evidence="7" key="1">
    <citation type="submission" date="2019-04" db="EMBL/GenBank/DDBJ databases">
        <title>Complete genome sequence of Sphingomonas sp. W1-2-3.</title>
        <authorList>
            <person name="Im W.T."/>
        </authorList>
    </citation>
    <scope>NUCLEOTIDE SEQUENCE [LARGE SCALE GENOMIC DNA]</scope>
    <source>
        <strain evidence="7">W1-2-3</strain>
    </source>
</reference>
<feature type="transmembrane region" description="Helical" evidence="5">
    <location>
        <begin position="124"/>
        <end position="145"/>
    </location>
</feature>
<keyword evidence="3 5" id="KW-1133">Transmembrane helix</keyword>